<keyword evidence="1 3" id="KW-0732">Signal</keyword>
<dbReference type="Proteomes" id="UP001166784">
    <property type="component" value="Unassembled WGS sequence"/>
</dbReference>
<proteinExistence type="predicted"/>
<feature type="signal peptide" evidence="3">
    <location>
        <begin position="1"/>
        <end position="25"/>
    </location>
</feature>
<dbReference type="SUPFAM" id="SSF53850">
    <property type="entry name" value="Periplasmic binding protein-like II"/>
    <property type="match status" value="1"/>
</dbReference>
<accession>A0ABS9SZC5</accession>
<dbReference type="SMART" id="SM00062">
    <property type="entry name" value="PBPb"/>
    <property type="match status" value="1"/>
</dbReference>
<dbReference type="EMBL" id="JAKWJU010000002">
    <property type="protein sequence ID" value="MCH6161626.1"/>
    <property type="molecule type" value="Genomic_DNA"/>
</dbReference>
<evidence type="ECO:0000259" key="4">
    <source>
        <dbReference type="SMART" id="SM00062"/>
    </source>
</evidence>
<feature type="region of interest" description="Disordered" evidence="2">
    <location>
        <begin position="30"/>
        <end position="57"/>
    </location>
</feature>
<dbReference type="PANTHER" id="PTHR35936:SF17">
    <property type="entry name" value="ARGININE-BINDING EXTRACELLULAR PROTEIN ARTP"/>
    <property type="match status" value="1"/>
</dbReference>
<evidence type="ECO:0000313" key="6">
    <source>
        <dbReference type="Proteomes" id="UP001166784"/>
    </source>
</evidence>
<gene>
    <name evidence="5" type="ORF">MMA15_14855</name>
</gene>
<dbReference type="RefSeq" id="WP_241060187.1">
    <property type="nucleotide sequence ID" value="NZ_JAKWJU010000002.1"/>
</dbReference>
<sequence length="322" mass="35016">MNARFRRSVLVLRALAVPAVLGLCASCTGSGDSKPDPGDAGSARSSQGGAPGGSLLGSGQVRVLVKNDQPGFSTREGKHGYRGFDVALSRFLARELGFGERLVGAPGSERERMLRQGTGDLAVATYTITDIRDKKIDFTAPYLKTYQGVLVRKGEKDIKQLDDLGGKRLCTAVGSTSDPGSAPGGQEREQIVKAVGRDARIALRSDHGACVKGLRDGEFDAVWTDRVLLEGFAQSDSGGDVEVVEDINIENRQFYGVGVPEGHEKDCRRINHKLKEFLRETWRDAFSEQFPRLADEDAGFEQHYKPTESEFKAYEEKSCGAK</sequence>
<protein>
    <submittedName>
        <fullName evidence="5">Transporter substrate-binding domain-containing protein</fullName>
    </submittedName>
</protein>
<evidence type="ECO:0000256" key="2">
    <source>
        <dbReference type="SAM" id="MobiDB-lite"/>
    </source>
</evidence>
<organism evidence="5 6">
    <name type="scientific">Streptomyces marispadix</name>
    <dbReference type="NCBI Taxonomy" id="2922868"/>
    <lineage>
        <taxon>Bacteria</taxon>
        <taxon>Bacillati</taxon>
        <taxon>Actinomycetota</taxon>
        <taxon>Actinomycetes</taxon>
        <taxon>Kitasatosporales</taxon>
        <taxon>Streptomycetaceae</taxon>
        <taxon>Streptomyces</taxon>
    </lineage>
</organism>
<reference evidence="5" key="2">
    <citation type="journal article" date="2023" name="Int. J. Syst. Evol. Microbiol.">
        <title>Streptomyces marispadix sp. nov., isolated from marine beach sediment of the Northern Coast of Portugal.</title>
        <authorList>
            <person name="dos Santos J.D.N."/>
            <person name="Vitorino I.R."/>
            <person name="Kallscheuer N."/>
            <person name="Srivastava A."/>
            <person name="Krautwurst S."/>
            <person name="Marz M."/>
            <person name="Jogler C."/>
            <person name="Lobo Da Cunha A."/>
            <person name="Catita J."/>
            <person name="Goncalves H."/>
            <person name="Gonzalez I."/>
            <person name="Reyes F."/>
            <person name="Lage O.M."/>
        </authorList>
    </citation>
    <scope>NUCLEOTIDE SEQUENCE</scope>
    <source>
        <strain evidence="5">M600PL45_2</strain>
    </source>
</reference>
<dbReference type="Pfam" id="PF00497">
    <property type="entry name" value="SBP_bac_3"/>
    <property type="match status" value="1"/>
</dbReference>
<reference evidence="5" key="1">
    <citation type="submission" date="2022-03" db="EMBL/GenBank/DDBJ databases">
        <authorList>
            <person name="Santos J.D.N."/>
            <person name="Kallscheuer N."/>
            <person name="Jogler C."/>
            <person name="Lage O.M."/>
        </authorList>
    </citation>
    <scope>NUCLEOTIDE SEQUENCE</scope>
    <source>
        <strain evidence="5">M600PL45_2</strain>
    </source>
</reference>
<name>A0ABS9SZC5_9ACTN</name>
<dbReference type="PANTHER" id="PTHR35936">
    <property type="entry name" value="MEMBRANE-BOUND LYTIC MUREIN TRANSGLYCOSYLASE F"/>
    <property type="match status" value="1"/>
</dbReference>
<dbReference type="InterPro" id="IPR001638">
    <property type="entry name" value="Solute-binding_3/MltF_N"/>
</dbReference>
<evidence type="ECO:0000256" key="3">
    <source>
        <dbReference type="SAM" id="SignalP"/>
    </source>
</evidence>
<evidence type="ECO:0000256" key="1">
    <source>
        <dbReference type="ARBA" id="ARBA00022729"/>
    </source>
</evidence>
<feature type="domain" description="Solute-binding protein family 3/N-terminal" evidence="4">
    <location>
        <begin position="60"/>
        <end position="294"/>
    </location>
</feature>
<evidence type="ECO:0000313" key="5">
    <source>
        <dbReference type="EMBL" id="MCH6161626.1"/>
    </source>
</evidence>
<comment type="caution">
    <text evidence="5">The sequence shown here is derived from an EMBL/GenBank/DDBJ whole genome shotgun (WGS) entry which is preliminary data.</text>
</comment>
<feature type="chain" id="PRO_5047410301" evidence="3">
    <location>
        <begin position="26"/>
        <end position="322"/>
    </location>
</feature>
<keyword evidence="6" id="KW-1185">Reference proteome</keyword>
<dbReference type="Gene3D" id="3.40.190.10">
    <property type="entry name" value="Periplasmic binding protein-like II"/>
    <property type="match status" value="2"/>
</dbReference>